<dbReference type="Gene3D" id="3.40.710.10">
    <property type="entry name" value="DD-peptidase/beta-lactamase superfamily"/>
    <property type="match status" value="1"/>
</dbReference>
<keyword evidence="3" id="KW-0378">Hydrolase</keyword>
<dbReference type="PANTHER" id="PTHR35333">
    <property type="entry name" value="BETA-LACTAMASE"/>
    <property type="match status" value="1"/>
</dbReference>
<dbReference type="GO" id="GO:0016787">
    <property type="term" value="F:hydrolase activity"/>
    <property type="evidence" value="ECO:0007669"/>
    <property type="project" value="UniProtKB-KW"/>
</dbReference>
<comment type="caution">
    <text evidence="3">The sequence shown here is derived from an EMBL/GenBank/DDBJ whole genome shotgun (WGS) entry which is preliminary data.</text>
</comment>
<sequence length="423" mass="49793">MNLVCNSNNTMRKIHVGIFFIFSLIYTSCKENIELPFKDIPTEFKVLNKVVDNPEKYKVQILYTRIDRNENNEPEFNEFSFSLDDGIYFYPASTVKLPVSILALEWLNEQRNNDLNKESIMLTDSVRPSQIPAYYDSSSFNKQPSIAHYIKKILLVSDNDAYNRLYELLGQDYINSKMKEKGMTHTIINHRLSMPMSEEENRYFNPIHFETTNGESILDLPERHTESVYANNDNPVIGKSYYSGGELIQSPMDFTYKNKYSLSDLHGTIKRIIFPQKFIEEERFQIPEIDRQFILKYMSMLPGESDYPHYSLPEYYDSYSKFFKFGTNKSPIPAQFRIFNKTGNAYGHLLDGSYFVDFDNGIEFFVSAVIYTNENEILNDDSYEYDEIAFPFFTELGEYLYQLELNRKKNQKPDLTEFILEYK</sequence>
<evidence type="ECO:0000259" key="2">
    <source>
        <dbReference type="Pfam" id="PF13354"/>
    </source>
</evidence>
<proteinExistence type="predicted"/>
<feature type="domain" description="Beta-lactamase class A catalytic" evidence="2">
    <location>
        <begin position="85"/>
        <end position="273"/>
    </location>
</feature>
<evidence type="ECO:0000256" key="1">
    <source>
        <dbReference type="ARBA" id="ARBA00001526"/>
    </source>
</evidence>
<accession>A0ABW5B3A6</accession>
<reference evidence="4" key="1">
    <citation type="journal article" date="2019" name="Int. J. Syst. Evol. Microbiol.">
        <title>The Global Catalogue of Microorganisms (GCM) 10K type strain sequencing project: providing services to taxonomists for standard genome sequencing and annotation.</title>
        <authorList>
            <consortium name="The Broad Institute Genomics Platform"/>
            <consortium name="The Broad Institute Genome Sequencing Center for Infectious Disease"/>
            <person name="Wu L."/>
            <person name="Ma J."/>
        </authorList>
    </citation>
    <scope>NUCLEOTIDE SEQUENCE [LARGE SCALE GENOMIC DNA]</scope>
    <source>
        <strain evidence="4">KCTC 19812</strain>
    </source>
</reference>
<dbReference type="PANTHER" id="PTHR35333:SF4">
    <property type="entry name" value="SLR0121 PROTEIN"/>
    <property type="match status" value="1"/>
</dbReference>
<dbReference type="InterPro" id="IPR012338">
    <property type="entry name" value="Beta-lactam/transpept-like"/>
</dbReference>
<keyword evidence="4" id="KW-1185">Reference proteome</keyword>
<dbReference type="Proteomes" id="UP001597414">
    <property type="component" value="Unassembled WGS sequence"/>
</dbReference>
<comment type="catalytic activity">
    <reaction evidence="1">
        <text>a beta-lactam + H2O = a substituted beta-amino acid</text>
        <dbReference type="Rhea" id="RHEA:20401"/>
        <dbReference type="ChEBI" id="CHEBI:15377"/>
        <dbReference type="ChEBI" id="CHEBI:35627"/>
        <dbReference type="ChEBI" id="CHEBI:140347"/>
        <dbReference type="EC" id="3.5.2.6"/>
    </reaction>
</comment>
<dbReference type="SUPFAM" id="SSF56601">
    <property type="entry name" value="beta-lactamase/transpeptidase-like"/>
    <property type="match status" value="1"/>
</dbReference>
<evidence type="ECO:0000313" key="4">
    <source>
        <dbReference type="Proteomes" id="UP001597414"/>
    </source>
</evidence>
<protein>
    <submittedName>
        <fullName evidence="3">Serine hydrolase</fullName>
    </submittedName>
</protein>
<dbReference type="RefSeq" id="WP_380799486.1">
    <property type="nucleotide sequence ID" value="NZ_JBHUIV010000002.1"/>
</dbReference>
<dbReference type="EMBL" id="JBHUIV010000002">
    <property type="protein sequence ID" value="MFD2199969.1"/>
    <property type="molecule type" value="Genomic_DNA"/>
</dbReference>
<name>A0ABW5B3A6_9BACT</name>
<organism evidence="3 4">
    <name type="scientific">Shivajiella indica</name>
    <dbReference type="NCBI Taxonomy" id="872115"/>
    <lineage>
        <taxon>Bacteria</taxon>
        <taxon>Pseudomonadati</taxon>
        <taxon>Bacteroidota</taxon>
        <taxon>Cytophagia</taxon>
        <taxon>Cytophagales</taxon>
        <taxon>Cyclobacteriaceae</taxon>
        <taxon>Shivajiella</taxon>
    </lineage>
</organism>
<dbReference type="InterPro" id="IPR000871">
    <property type="entry name" value="Beta-lactam_class-A"/>
</dbReference>
<dbReference type="InterPro" id="IPR045155">
    <property type="entry name" value="Beta-lactam_cat"/>
</dbReference>
<gene>
    <name evidence="3" type="ORF">ACFSKV_00220</name>
</gene>
<evidence type="ECO:0000313" key="3">
    <source>
        <dbReference type="EMBL" id="MFD2199969.1"/>
    </source>
</evidence>
<dbReference type="Pfam" id="PF13354">
    <property type="entry name" value="Beta-lactamase2"/>
    <property type="match status" value="1"/>
</dbReference>